<evidence type="ECO:0000256" key="3">
    <source>
        <dbReference type="ARBA" id="ARBA00022618"/>
    </source>
</evidence>
<organism evidence="7 8">
    <name type="scientific">Euroglyphus maynei</name>
    <name type="common">Mayne's house dust mite</name>
    <dbReference type="NCBI Taxonomy" id="6958"/>
    <lineage>
        <taxon>Eukaryota</taxon>
        <taxon>Metazoa</taxon>
        <taxon>Ecdysozoa</taxon>
        <taxon>Arthropoda</taxon>
        <taxon>Chelicerata</taxon>
        <taxon>Arachnida</taxon>
        <taxon>Acari</taxon>
        <taxon>Acariformes</taxon>
        <taxon>Sarcoptiformes</taxon>
        <taxon>Astigmata</taxon>
        <taxon>Psoroptidia</taxon>
        <taxon>Analgoidea</taxon>
        <taxon>Pyroglyphidae</taxon>
        <taxon>Pyroglyphinae</taxon>
        <taxon>Euroglyphus</taxon>
    </lineage>
</organism>
<dbReference type="OrthoDB" id="6362917at2759"/>
<evidence type="ECO:0000256" key="4">
    <source>
        <dbReference type="ARBA" id="ARBA00022776"/>
    </source>
</evidence>
<dbReference type="PANTHER" id="PTHR22526">
    <property type="entry name" value="ANAPHASE PROMOTING COMPLEX C SUBUNIT 15, PSEUDOGENE-RELATED"/>
    <property type="match status" value="1"/>
</dbReference>
<dbReference type="Proteomes" id="UP000194236">
    <property type="component" value="Unassembled WGS sequence"/>
</dbReference>
<keyword evidence="4" id="KW-0498">Mitosis</keyword>
<dbReference type="AlphaFoldDB" id="A0A1Y3ARC9"/>
<comment type="similarity">
    <text evidence="2">Belongs to the APC15 family.</text>
</comment>
<feature type="region of interest" description="Disordered" evidence="6">
    <location>
        <begin position="49"/>
        <end position="102"/>
    </location>
</feature>
<reference evidence="7 8" key="1">
    <citation type="submission" date="2017-03" db="EMBL/GenBank/DDBJ databases">
        <title>Genome Survey of Euroglyphus maynei.</title>
        <authorList>
            <person name="Arlian L.G."/>
            <person name="Morgan M.S."/>
            <person name="Rider S.D."/>
        </authorList>
    </citation>
    <scope>NUCLEOTIDE SEQUENCE [LARGE SCALE GENOMIC DNA]</scope>
    <source>
        <strain evidence="7">Arlian Lab</strain>
        <tissue evidence="7">Whole body</tissue>
    </source>
</reference>
<evidence type="ECO:0000313" key="7">
    <source>
        <dbReference type="EMBL" id="OTF71022.1"/>
    </source>
</evidence>
<dbReference type="PANTHER" id="PTHR22526:SF2">
    <property type="entry name" value="ANAPHASE PROMOTING COMPLEX C SUBUNIT 15, PSEUDOGENE-RELATED"/>
    <property type="match status" value="1"/>
</dbReference>
<comment type="pathway">
    <text evidence="1">Protein modification; protein ubiquitination.</text>
</comment>
<dbReference type="GO" id="GO:0090266">
    <property type="term" value="P:regulation of mitotic cell cycle spindle assembly checkpoint"/>
    <property type="evidence" value="ECO:0007669"/>
    <property type="project" value="InterPro"/>
</dbReference>
<dbReference type="EMBL" id="MUJZ01062889">
    <property type="protein sequence ID" value="OTF71022.1"/>
    <property type="molecule type" value="Genomic_DNA"/>
</dbReference>
<feature type="compositionally biased region" description="Polar residues" evidence="6">
    <location>
        <begin position="49"/>
        <end position="59"/>
    </location>
</feature>
<comment type="caution">
    <text evidence="7">The sequence shown here is derived from an EMBL/GenBank/DDBJ whole genome shotgun (WGS) entry which is preliminary data.</text>
</comment>
<evidence type="ECO:0000256" key="1">
    <source>
        <dbReference type="ARBA" id="ARBA00004906"/>
    </source>
</evidence>
<name>A0A1Y3ARC9_EURMA</name>
<evidence type="ECO:0000313" key="8">
    <source>
        <dbReference type="Proteomes" id="UP000194236"/>
    </source>
</evidence>
<dbReference type="InterPro" id="IPR026182">
    <property type="entry name" value="ANAPC15"/>
</dbReference>
<accession>A0A1Y3ARC9</accession>
<gene>
    <name evidence="7" type="ORF">BLA29_007264</name>
</gene>
<dbReference type="GO" id="GO:0051301">
    <property type="term" value="P:cell division"/>
    <property type="evidence" value="ECO:0007669"/>
    <property type="project" value="UniProtKB-KW"/>
</dbReference>
<evidence type="ECO:0000256" key="6">
    <source>
        <dbReference type="SAM" id="MobiDB-lite"/>
    </source>
</evidence>
<dbReference type="GO" id="GO:0005680">
    <property type="term" value="C:anaphase-promoting complex"/>
    <property type="evidence" value="ECO:0007669"/>
    <property type="project" value="InterPro"/>
</dbReference>
<evidence type="ECO:0000256" key="2">
    <source>
        <dbReference type="ARBA" id="ARBA00009618"/>
    </source>
</evidence>
<evidence type="ECO:0000256" key="5">
    <source>
        <dbReference type="ARBA" id="ARBA00023306"/>
    </source>
</evidence>
<dbReference type="Pfam" id="PF15243">
    <property type="entry name" value="ANAPC15"/>
    <property type="match status" value="1"/>
</dbReference>
<sequence>MVSPLFPSLTPRYIDEHWFHYDQLFEEDQTLSGLEKEYHNLISEIENRAYNNSQDTAGNIYSDADDDDDDDDDDDMDNNDDDDDVDDSEDSDDNDDEFEDDIFNHPDICSIMIDWRVNYRHIF</sequence>
<feature type="compositionally biased region" description="Acidic residues" evidence="6">
    <location>
        <begin position="63"/>
        <end position="101"/>
    </location>
</feature>
<proteinExistence type="inferred from homology"/>
<keyword evidence="3" id="KW-0132">Cell division</keyword>
<keyword evidence="8" id="KW-1185">Reference proteome</keyword>
<protein>
    <submittedName>
        <fullName evidence="7">Uncharacterized protein</fullName>
    </submittedName>
</protein>
<keyword evidence="5" id="KW-0131">Cell cycle</keyword>